<feature type="domain" description="Metallo-beta-lactamase" evidence="4">
    <location>
        <begin position="18"/>
        <end position="205"/>
    </location>
</feature>
<dbReference type="STRING" id="1178515.SY83_16990"/>
<dbReference type="OrthoDB" id="1491389at2"/>
<dbReference type="AlphaFoldDB" id="A0A172TKW2"/>
<dbReference type="Proteomes" id="UP000076927">
    <property type="component" value="Chromosome"/>
</dbReference>
<dbReference type="PATRIC" id="fig|1178515.4.peg.3418"/>
<dbReference type="SMART" id="SM00849">
    <property type="entry name" value="Lactamase_B"/>
    <property type="match status" value="1"/>
</dbReference>
<protein>
    <submittedName>
        <fullName evidence="5">Hydrolase glyoxylase</fullName>
    </submittedName>
</protein>
<name>A0A172TKW2_9BACL</name>
<sequence>MISLVNNRVTLFQSSLFQTTSTVVELEVGILIVDPTWLPHEIHLIQQHVEKVRGNKPIYLLFTHGDYDHIIGYRAFPGAITIGSLLLHHHPRKEHKLNLIQEFDDTYYIKRNYEIAFPELDIVIHEDGQKFRIGEEQLTFYKAPGHTEDGLFTVVESLGILIAGDYLSDFELPFIYDSTIAYEETLHKARRILNQYEIQLLIPGHGKYTTERPEMERRVGVSLSYIERLREAVSSGDEVRLKALQEEHPFPSSTMEDNHKDNVRIVQRDLGL</sequence>
<evidence type="ECO:0000256" key="2">
    <source>
        <dbReference type="ARBA" id="ARBA00034301"/>
    </source>
</evidence>
<comment type="catalytic activity">
    <reaction evidence="1">
        <text>3',5'-cyclic CMP + H2O = CMP + H(+)</text>
        <dbReference type="Rhea" id="RHEA:72675"/>
        <dbReference type="ChEBI" id="CHEBI:15377"/>
        <dbReference type="ChEBI" id="CHEBI:15378"/>
        <dbReference type="ChEBI" id="CHEBI:58003"/>
        <dbReference type="ChEBI" id="CHEBI:60377"/>
    </reaction>
    <physiologicalReaction direction="left-to-right" evidence="1">
        <dbReference type="Rhea" id="RHEA:72676"/>
    </physiologicalReaction>
</comment>
<dbReference type="InterPro" id="IPR001279">
    <property type="entry name" value="Metallo-B-lactamas"/>
</dbReference>
<keyword evidence="5" id="KW-0378">Hydrolase</keyword>
<proteinExistence type="predicted"/>
<accession>A0A172TKW2</accession>
<dbReference type="InterPro" id="IPR050662">
    <property type="entry name" value="Sec-metab_biosynth-thioest"/>
</dbReference>
<dbReference type="InterPro" id="IPR036866">
    <property type="entry name" value="RibonucZ/Hydroxyglut_hydro"/>
</dbReference>
<keyword evidence="6" id="KW-1185">Reference proteome</keyword>
<evidence type="ECO:0000313" key="5">
    <source>
        <dbReference type="EMBL" id="ANE47695.1"/>
    </source>
</evidence>
<dbReference type="EMBL" id="CP011388">
    <property type="protein sequence ID" value="ANE47695.1"/>
    <property type="molecule type" value="Genomic_DNA"/>
</dbReference>
<evidence type="ECO:0000256" key="1">
    <source>
        <dbReference type="ARBA" id="ARBA00034221"/>
    </source>
</evidence>
<evidence type="ECO:0000256" key="3">
    <source>
        <dbReference type="ARBA" id="ARBA00048505"/>
    </source>
</evidence>
<organism evidence="5 6">
    <name type="scientific">Paenibacillus swuensis</name>
    <dbReference type="NCBI Taxonomy" id="1178515"/>
    <lineage>
        <taxon>Bacteria</taxon>
        <taxon>Bacillati</taxon>
        <taxon>Bacillota</taxon>
        <taxon>Bacilli</taxon>
        <taxon>Bacillales</taxon>
        <taxon>Paenibacillaceae</taxon>
        <taxon>Paenibacillus</taxon>
    </lineage>
</organism>
<reference evidence="5 6" key="1">
    <citation type="submission" date="2015-01" db="EMBL/GenBank/DDBJ databases">
        <title>Paenibacillus swuensis/DY6/whole genome sequencing.</title>
        <authorList>
            <person name="Kim M.K."/>
            <person name="Srinivasan S."/>
            <person name="Lee J.-J."/>
        </authorList>
    </citation>
    <scope>NUCLEOTIDE SEQUENCE [LARGE SCALE GENOMIC DNA]</scope>
    <source>
        <strain evidence="5 6">DY6</strain>
    </source>
</reference>
<comment type="function">
    <text evidence="2">Counteracts the endogenous Pycsar antiviral defense system. Phosphodiesterase that enables metal-dependent hydrolysis of host cyclic nucleotide Pycsar defense signals such as cCMP and cUMP.</text>
</comment>
<gene>
    <name evidence="5" type="ORF">SY83_16990</name>
</gene>
<dbReference type="PANTHER" id="PTHR23131:SF0">
    <property type="entry name" value="ENDORIBONUCLEASE LACTB2"/>
    <property type="match status" value="1"/>
</dbReference>
<dbReference type="SUPFAM" id="SSF56281">
    <property type="entry name" value="Metallo-hydrolase/oxidoreductase"/>
    <property type="match status" value="1"/>
</dbReference>
<dbReference type="GO" id="GO:0016787">
    <property type="term" value="F:hydrolase activity"/>
    <property type="evidence" value="ECO:0007669"/>
    <property type="project" value="UniProtKB-KW"/>
</dbReference>
<dbReference type="Pfam" id="PF00753">
    <property type="entry name" value="Lactamase_B"/>
    <property type="match status" value="1"/>
</dbReference>
<dbReference type="Gene3D" id="3.60.15.10">
    <property type="entry name" value="Ribonuclease Z/Hydroxyacylglutathione hydrolase-like"/>
    <property type="match status" value="1"/>
</dbReference>
<dbReference type="RefSeq" id="WP_068608647.1">
    <property type="nucleotide sequence ID" value="NZ_CP011388.1"/>
</dbReference>
<comment type="catalytic activity">
    <reaction evidence="3">
        <text>3',5'-cyclic UMP + H2O = UMP + H(+)</text>
        <dbReference type="Rhea" id="RHEA:70575"/>
        <dbReference type="ChEBI" id="CHEBI:15377"/>
        <dbReference type="ChEBI" id="CHEBI:15378"/>
        <dbReference type="ChEBI" id="CHEBI:57865"/>
        <dbReference type="ChEBI" id="CHEBI:184387"/>
    </reaction>
    <physiologicalReaction direction="left-to-right" evidence="3">
        <dbReference type="Rhea" id="RHEA:70576"/>
    </physiologicalReaction>
</comment>
<evidence type="ECO:0000259" key="4">
    <source>
        <dbReference type="SMART" id="SM00849"/>
    </source>
</evidence>
<evidence type="ECO:0000313" key="6">
    <source>
        <dbReference type="Proteomes" id="UP000076927"/>
    </source>
</evidence>
<dbReference type="CDD" id="cd06262">
    <property type="entry name" value="metallo-hydrolase-like_MBL-fold"/>
    <property type="match status" value="1"/>
</dbReference>
<dbReference type="PANTHER" id="PTHR23131">
    <property type="entry name" value="ENDORIBONUCLEASE LACTB2"/>
    <property type="match status" value="1"/>
</dbReference>
<dbReference type="KEGG" id="pswu:SY83_16990"/>